<dbReference type="InterPro" id="IPR002791">
    <property type="entry name" value="ARMT1-like_metal-bd"/>
</dbReference>
<evidence type="ECO:0000256" key="7">
    <source>
        <dbReference type="RuleBase" id="RU367030"/>
    </source>
</evidence>
<dbReference type="GeneID" id="59327493"/>
<evidence type="ECO:0000256" key="1">
    <source>
        <dbReference type="ARBA" id="ARBA00001326"/>
    </source>
</evidence>
<keyword evidence="4 7" id="KW-0378">Hydrolase</keyword>
<keyword evidence="3 7" id="KW-0479">Metal-binding</keyword>
<dbReference type="GO" id="GO:0046872">
    <property type="term" value="F:metal ion binding"/>
    <property type="evidence" value="ECO:0007669"/>
    <property type="project" value="UniProtKB-UniRule"/>
</dbReference>
<dbReference type="OrthoDB" id="541375at2759"/>
<comment type="similarity">
    <text evidence="2 7">Belongs to the damage-control phosphatase family. Sugar phosphate phosphatase III subfamily.</text>
</comment>
<keyword evidence="5 7" id="KW-0464">Manganese</keyword>
<evidence type="ECO:0000313" key="10">
    <source>
        <dbReference type="Proteomes" id="UP000515788"/>
    </source>
</evidence>
<evidence type="ECO:0000259" key="8">
    <source>
        <dbReference type="Pfam" id="PF01937"/>
    </source>
</evidence>
<evidence type="ECO:0000256" key="4">
    <source>
        <dbReference type="ARBA" id="ARBA00022801"/>
    </source>
</evidence>
<comment type="catalytic activity">
    <reaction evidence="1 7">
        <text>beta-D-fructose 1-phosphate + H2O = D-fructose + phosphate</text>
        <dbReference type="Rhea" id="RHEA:35603"/>
        <dbReference type="ChEBI" id="CHEBI:15377"/>
        <dbReference type="ChEBI" id="CHEBI:37721"/>
        <dbReference type="ChEBI" id="CHEBI:43474"/>
        <dbReference type="ChEBI" id="CHEBI:138881"/>
    </reaction>
</comment>
<dbReference type="GO" id="GO:0005634">
    <property type="term" value="C:nucleus"/>
    <property type="evidence" value="ECO:0007669"/>
    <property type="project" value="TreeGrafter"/>
</dbReference>
<comment type="catalytic activity">
    <reaction evidence="6 7">
        <text>beta-D-fructose 6-phosphate = dihydroxyacetone + D-glyceraldehyde 3-phosphate</text>
        <dbReference type="Rhea" id="RHEA:28002"/>
        <dbReference type="ChEBI" id="CHEBI:16016"/>
        <dbReference type="ChEBI" id="CHEBI:57634"/>
        <dbReference type="ChEBI" id="CHEBI:59776"/>
    </reaction>
</comment>
<dbReference type="InterPro" id="IPR036075">
    <property type="entry name" value="ARMT-1-like_metal-bd_sf"/>
</dbReference>
<dbReference type="Gene3D" id="3.40.50.10880">
    <property type="entry name" value="Uncharacterised protein PF01937, DUF89, domain 3"/>
    <property type="match status" value="1"/>
</dbReference>
<dbReference type="GO" id="GO:0006974">
    <property type="term" value="P:DNA damage response"/>
    <property type="evidence" value="ECO:0007669"/>
    <property type="project" value="TreeGrafter"/>
</dbReference>
<comment type="cofactor">
    <cofactor evidence="7">
        <name>Mn(2+)</name>
        <dbReference type="ChEBI" id="CHEBI:29035"/>
    </cofactor>
    <cofactor evidence="7">
        <name>Ni(2+)</name>
        <dbReference type="ChEBI" id="CHEBI:49786"/>
    </cofactor>
</comment>
<evidence type="ECO:0000256" key="5">
    <source>
        <dbReference type="ARBA" id="ARBA00023211"/>
    </source>
</evidence>
<comment type="domain">
    <text evidence="7">Subfamily III proteins have a conserved RTxK motif about 40-50 residues from the C-terminus; the threonine may be replaced by serine or cysteine.</text>
</comment>
<dbReference type="GO" id="GO:0016791">
    <property type="term" value="F:phosphatase activity"/>
    <property type="evidence" value="ECO:0007669"/>
    <property type="project" value="TreeGrafter"/>
</dbReference>
<dbReference type="KEGG" id="tgb:HG536_0G01110"/>
<organism evidence="9 10">
    <name type="scientific">Torulaspora globosa</name>
    <dbReference type="NCBI Taxonomy" id="48254"/>
    <lineage>
        <taxon>Eukaryota</taxon>
        <taxon>Fungi</taxon>
        <taxon>Dikarya</taxon>
        <taxon>Ascomycota</taxon>
        <taxon>Saccharomycotina</taxon>
        <taxon>Saccharomycetes</taxon>
        <taxon>Saccharomycetales</taxon>
        <taxon>Saccharomycetaceae</taxon>
        <taxon>Torulaspora</taxon>
    </lineage>
</organism>
<dbReference type="Pfam" id="PF01937">
    <property type="entry name" value="ARMT1-like_dom"/>
    <property type="match status" value="1"/>
</dbReference>
<dbReference type="EC" id="3.1.3.-" evidence="7"/>
<dbReference type="PANTHER" id="PTHR12260:SF6">
    <property type="entry name" value="DAMAGE-CONTROL PHOSPHATASE ARMT1"/>
    <property type="match status" value="1"/>
</dbReference>
<evidence type="ECO:0000313" key="9">
    <source>
        <dbReference type="EMBL" id="QLL34252.1"/>
    </source>
</evidence>
<reference evidence="9 10" key="1">
    <citation type="submission" date="2020-06" db="EMBL/GenBank/DDBJ databases">
        <title>The yeast mating-type switching endonuclease HO is a domesticated member of an unorthodox homing genetic element family.</title>
        <authorList>
            <person name="Coughlan A.Y."/>
            <person name="Lombardi L."/>
            <person name="Braun-Galleani S."/>
            <person name="Martos A.R."/>
            <person name="Galeote V."/>
            <person name="Bigey F."/>
            <person name="Dequin S."/>
            <person name="Byrne K.P."/>
            <person name="Wolfe K.H."/>
        </authorList>
    </citation>
    <scope>NUCLEOTIDE SEQUENCE [LARGE SCALE GENOMIC DNA]</scope>
    <source>
        <strain evidence="9 10">CBS764</strain>
    </source>
</reference>
<dbReference type="SUPFAM" id="SSF111321">
    <property type="entry name" value="AF1104-like"/>
    <property type="match status" value="1"/>
</dbReference>
<dbReference type="EMBL" id="CP059252">
    <property type="protein sequence ID" value="QLL34252.1"/>
    <property type="molecule type" value="Genomic_DNA"/>
</dbReference>
<gene>
    <name evidence="9" type="ORF">HG536_0G01110</name>
</gene>
<proteinExistence type="inferred from homology"/>
<dbReference type="Gene3D" id="1.20.930.60">
    <property type="match status" value="1"/>
</dbReference>
<sequence>MGVPGRFLTSDKGTFGEHTAHDRWPIIVQNAVDDLGATLESIEGDRERLEQGRKIQDQLRQLREDILADGKLERFSQEEMEVANVPLSFNEELSRVGEVSWFDAEWLFAEIYLYRRMNVLFAQQSLWRGFDIFDRVKQSTFRSSLHGVVELALRYRSLCEQLEAIGEDEEALKLLFKEFIDISLWGNATDLSLLTDATIEDIKSIQGAKVRQESEAKILVNDTERAWEAIRHASGDSKRVDFVLDNSGFELYADLMLAAFLLKSKLVTKCVFHAKDIPYMVSDVVLEDFDILLKDLKDRDFFAVTDASSKEALDFFADTITDYVSQGRVEIREDMFWTTHLDYWNIDPTETKYHGAEIYRDFVESTLVIFKGDLNYRKLTGDRKWARTTPWLEAIGPLAHSGITSLSLRTCKADVQVALPEGVDEELSKLWEKDHPGRGSWWSSSGKWAVICFASGN</sequence>
<name>A0A7G3ZL66_9SACH</name>
<keyword evidence="10" id="KW-1185">Reference proteome</keyword>
<dbReference type="InterPro" id="IPR039763">
    <property type="entry name" value="ARMT1"/>
</dbReference>
<evidence type="ECO:0000256" key="3">
    <source>
        <dbReference type="ARBA" id="ARBA00022723"/>
    </source>
</evidence>
<dbReference type="PANTHER" id="PTHR12260">
    <property type="entry name" value="DAMAGE-CONTROL PHOSPHATASE ARMT1"/>
    <property type="match status" value="1"/>
</dbReference>
<dbReference type="RefSeq" id="XP_037140926.1">
    <property type="nucleotide sequence ID" value="XM_037285030.1"/>
</dbReference>
<evidence type="ECO:0000256" key="6">
    <source>
        <dbReference type="ARBA" id="ARBA00048809"/>
    </source>
</evidence>
<comment type="function">
    <text evidence="7">Metal-dependent phosphatase that shows phosphatase activity against several substrates, including fructose-1-phosphate and fructose-6-phosphate. Its preference for fructose-1-phosphate, a strong glycating agent that causes DNA damage rather than a canonical yeast metabolite, suggests a damage-control function in hexose phosphate metabolism.</text>
</comment>
<dbReference type="AlphaFoldDB" id="A0A7G3ZL66"/>
<evidence type="ECO:0000256" key="2">
    <source>
        <dbReference type="ARBA" id="ARBA00009519"/>
    </source>
</evidence>
<protein>
    <recommendedName>
        <fullName evidence="7">Sugar phosphate phosphatase</fullName>
        <ecNumber evidence="7">3.1.3.-</ecNumber>
    </recommendedName>
</protein>
<dbReference type="Proteomes" id="UP000515788">
    <property type="component" value="Chromosome 7"/>
</dbReference>
<accession>A0A7G3ZL66</accession>
<feature type="domain" description="Damage-control phosphatase ARMT1-like metal-binding" evidence="8">
    <location>
        <begin position="19"/>
        <end position="426"/>
    </location>
</feature>